<dbReference type="EMBL" id="ML119664">
    <property type="protein sequence ID" value="RPA83419.1"/>
    <property type="molecule type" value="Genomic_DNA"/>
</dbReference>
<reference evidence="1 2" key="1">
    <citation type="journal article" date="2018" name="Nat. Ecol. Evol.">
        <title>Pezizomycetes genomes reveal the molecular basis of ectomycorrhizal truffle lifestyle.</title>
        <authorList>
            <person name="Murat C."/>
            <person name="Payen T."/>
            <person name="Noel B."/>
            <person name="Kuo A."/>
            <person name="Morin E."/>
            <person name="Chen J."/>
            <person name="Kohler A."/>
            <person name="Krizsan K."/>
            <person name="Balestrini R."/>
            <person name="Da Silva C."/>
            <person name="Montanini B."/>
            <person name="Hainaut M."/>
            <person name="Levati E."/>
            <person name="Barry K.W."/>
            <person name="Belfiori B."/>
            <person name="Cichocki N."/>
            <person name="Clum A."/>
            <person name="Dockter R.B."/>
            <person name="Fauchery L."/>
            <person name="Guy J."/>
            <person name="Iotti M."/>
            <person name="Le Tacon F."/>
            <person name="Lindquist E.A."/>
            <person name="Lipzen A."/>
            <person name="Malagnac F."/>
            <person name="Mello A."/>
            <person name="Molinier V."/>
            <person name="Miyauchi S."/>
            <person name="Poulain J."/>
            <person name="Riccioni C."/>
            <person name="Rubini A."/>
            <person name="Sitrit Y."/>
            <person name="Splivallo R."/>
            <person name="Traeger S."/>
            <person name="Wang M."/>
            <person name="Zifcakova L."/>
            <person name="Wipf D."/>
            <person name="Zambonelli A."/>
            <person name="Paolocci F."/>
            <person name="Nowrousian M."/>
            <person name="Ottonello S."/>
            <person name="Baldrian P."/>
            <person name="Spatafora J.W."/>
            <person name="Henrissat B."/>
            <person name="Nagy L.G."/>
            <person name="Aury J.M."/>
            <person name="Wincker P."/>
            <person name="Grigoriev I.V."/>
            <person name="Bonfante P."/>
            <person name="Martin F.M."/>
        </authorList>
    </citation>
    <scope>NUCLEOTIDE SEQUENCE [LARGE SCALE GENOMIC DNA]</scope>
    <source>
        <strain evidence="1 2">RN42</strain>
    </source>
</reference>
<protein>
    <submittedName>
        <fullName evidence="1">Uncharacterized protein</fullName>
    </submittedName>
</protein>
<dbReference type="AlphaFoldDB" id="A0A3N4IBF8"/>
<dbReference type="Proteomes" id="UP000275078">
    <property type="component" value="Unassembled WGS sequence"/>
</dbReference>
<gene>
    <name evidence="1" type="ORF">BJ508DRAFT_342562</name>
</gene>
<accession>A0A3N4IBF8</accession>
<proteinExistence type="predicted"/>
<name>A0A3N4IBF8_ASCIM</name>
<keyword evidence="2" id="KW-1185">Reference proteome</keyword>
<organism evidence="1 2">
    <name type="scientific">Ascobolus immersus RN42</name>
    <dbReference type="NCBI Taxonomy" id="1160509"/>
    <lineage>
        <taxon>Eukaryota</taxon>
        <taxon>Fungi</taxon>
        <taxon>Dikarya</taxon>
        <taxon>Ascomycota</taxon>
        <taxon>Pezizomycotina</taxon>
        <taxon>Pezizomycetes</taxon>
        <taxon>Pezizales</taxon>
        <taxon>Ascobolaceae</taxon>
        <taxon>Ascobolus</taxon>
    </lineage>
</organism>
<evidence type="ECO:0000313" key="1">
    <source>
        <dbReference type="EMBL" id="RPA83419.1"/>
    </source>
</evidence>
<sequence>MVTVVEMVGILSLPYEIHMEIASHFWPDPGKLHIQCGPWRTVNQFGAIIETCTTLRSIYCAILEHPVVVLLTNATPSFIRDSIYPRYQRQAFLGSLQLFFKFAPLSSVDNVLSRIQVLTRKGRSESTLKISHEDAVLYLLEHKRRANKLSQVQHLFRLLSDHTRRLHLLEWVTWYWDCRIKRCYLSPDRLDQLWKTGKLLKEADKKKKERTPFYENFTHYATLNCFLEVLGVALPGTAFPLGGDFLGPLSGSYLAKEAENCHEHSVRLLLDLGAVAHINGPHPEVINDADCRPAIVRLLDFVSGNKFRKDCRAPECMAAEAFRIFKILVVARADIRPFHTEQKDCRKFCHTLGCVEQMEAEFGPDLPEQNVFRFFLKIRDSGQKWPNNFRTDALDFLAKRGICIQFESWHDARG</sequence>
<evidence type="ECO:0000313" key="2">
    <source>
        <dbReference type="Proteomes" id="UP000275078"/>
    </source>
</evidence>